<dbReference type="AlphaFoldDB" id="A0A0K1EAV3"/>
<keyword evidence="1" id="KW-0732">Signal</keyword>
<dbReference type="OrthoDB" id="5488829at2"/>
<dbReference type="RefSeq" id="WP_050430031.1">
    <property type="nucleotide sequence ID" value="NZ_CP012159.1"/>
</dbReference>
<dbReference type="InterPro" id="IPR011989">
    <property type="entry name" value="ARM-like"/>
</dbReference>
<evidence type="ECO:0000256" key="1">
    <source>
        <dbReference type="SAM" id="SignalP"/>
    </source>
</evidence>
<evidence type="ECO:0000313" key="2">
    <source>
        <dbReference type="EMBL" id="AKT37698.1"/>
    </source>
</evidence>
<sequence>MIRSVRRITPLLSSLLLGVAAVSSVTVVAGTLVGCADENDPSTWVKRLDNPATTPAAVNRLVQFFEDAMTRDNKDRNGPTVKPLLDKIIEPLTQKCVAGDLDERTNSKLIKFISDTRDPRGAPCLIKALKDYRPDSTEEDVRWACRAIGAMKLKEAAGPLFETFQKVRTSKPKAGAMYRDVYDAMKQVNDPSWEPQLITIISRPINDPKDIPNLRDELFWQITSAELLGLQKSEKAVEPLLKMLLSPNKSQGHMTAMLALVKIGKPAVQPVIDLLQGNSKELIEYSKIEQLKSAGDKPTNEQKKAAETAHISQSALILGTIGRADSAAPLLAALGKSTDDAAKAIIARELSKVPKSQQTVEAFQQTYEKLPLNTAIPPGIGARETLLEASGTFFDASFVPWIVKTALEAKGEEADVAPIRDVSLATAMKLMGPDQVAEVDKLYNKAQTGADGKPSTVGKAFEKEYTMAKALLGECKADPECYLTKVSDSANQQKDTQFKGIKAAYMMGIYGKPELRQKIIDAMPKITNAAVRFVSVTAIDQLSPQGDADIAQKLQAIVDEAEEKRNEEMISANAPFKTVIYRLNARAQ</sequence>
<accession>A0A0K1EAV3</accession>
<dbReference type="Proteomes" id="UP000067626">
    <property type="component" value="Chromosome"/>
</dbReference>
<dbReference type="EMBL" id="CP012159">
    <property type="protein sequence ID" value="AKT37698.1"/>
    <property type="molecule type" value="Genomic_DNA"/>
</dbReference>
<organism evidence="2 3">
    <name type="scientific">Chondromyces crocatus</name>
    <dbReference type="NCBI Taxonomy" id="52"/>
    <lineage>
        <taxon>Bacteria</taxon>
        <taxon>Pseudomonadati</taxon>
        <taxon>Myxococcota</taxon>
        <taxon>Polyangia</taxon>
        <taxon>Polyangiales</taxon>
        <taxon>Polyangiaceae</taxon>
        <taxon>Chondromyces</taxon>
    </lineage>
</organism>
<dbReference type="PATRIC" id="fig|52.7.peg.1983"/>
<dbReference type="KEGG" id="ccro:CMC5_018400"/>
<protein>
    <recommendedName>
        <fullName evidence="4">HEAT repeat domain-containing protein</fullName>
    </recommendedName>
</protein>
<evidence type="ECO:0000313" key="3">
    <source>
        <dbReference type="Proteomes" id="UP000067626"/>
    </source>
</evidence>
<name>A0A0K1EAV3_CHOCO</name>
<keyword evidence="3" id="KW-1185">Reference proteome</keyword>
<proteinExistence type="predicted"/>
<dbReference type="Gene3D" id="1.25.10.10">
    <property type="entry name" value="Leucine-rich Repeat Variant"/>
    <property type="match status" value="1"/>
</dbReference>
<reference evidence="2 3" key="1">
    <citation type="submission" date="2015-07" db="EMBL/GenBank/DDBJ databases">
        <title>Genome analysis of myxobacterium Chondromyces crocatus Cm c5 reveals a high potential for natural compound synthesis and the genetic basis for the loss of fruiting body formation.</title>
        <authorList>
            <person name="Zaburannyi N."/>
            <person name="Bunk B."/>
            <person name="Maier J."/>
            <person name="Overmann J."/>
            <person name="Mueller R."/>
        </authorList>
    </citation>
    <scope>NUCLEOTIDE SEQUENCE [LARGE SCALE GENOMIC DNA]</scope>
    <source>
        <strain evidence="2 3">Cm c5</strain>
    </source>
</reference>
<dbReference type="PROSITE" id="PS51257">
    <property type="entry name" value="PROKAR_LIPOPROTEIN"/>
    <property type="match status" value="1"/>
</dbReference>
<evidence type="ECO:0008006" key="4">
    <source>
        <dbReference type="Google" id="ProtNLM"/>
    </source>
</evidence>
<gene>
    <name evidence="2" type="ORF">CMC5_018400</name>
</gene>
<feature type="signal peptide" evidence="1">
    <location>
        <begin position="1"/>
        <end position="29"/>
    </location>
</feature>
<feature type="chain" id="PRO_5005459177" description="HEAT repeat domain-containing protein" evidence="1">
    <location>
        <begin position="30"/>
        <end position="588"/>
    </location>
</feature>
<dbReference type="STRING" id="52.CMC5_018400"/>